<keyword evidence="2" id="KW-1185">Reference proteome</keyword>
<evidence type="ECO:0000313" key="1">
    <source>
        <dbReference type="EMBL" id="CAK92835.1"/>
    </source>
</evidence>
<dbReference type="RefSeq" id="XP_001460232.1">
    <property type="nucleotide sequence ID" value="XM_001460195.2"/>
</dbReference>
<dbReference type="AlphaFoldDB" id="A0EC18"/>
<accession>A0EC18</accession>
<gene>
    <name evidence="1" type="ORF">GSPATT00025571001</name>
</gene>
<dbReference type="EMBL" id="CT868670">
    <property type="protein sequence ID" value="CAK92835.1"/>
    <property type="molecule type" value="Genomic_DNA"/>
</dbReference>
<dbReference type="InParanoid" id="A0EC18"/>
<name>A0EC18_PARTE</name>
<dbReference type="GeneID" id="5046017"/>
<evidence type="ECO:0000313" key="2">
    <source>
        <dbReference type="Proteomes" id="UP000000600"/>
    </source>
</evidence>
<protein>
    <submittedName>
        <fullName evidence="1">Uncharacterized protein</fullName>
    </submittedName>
</protein>
<dbReference type="Proteomes" id="UP000000600">
    <property type="component" value="Unassembled WGS sequence"/>
</dbReference>
<reference evidence="1 2" key="1">
    <citation type="journal article" date="2006" name="Nature">
        <title>Global trends of whole-genome duplications revealed by the ciliate Paramecium tetraurelia.</title>
        <authorList>
            <consortium name="Genoscope"/>
            <person name="Aury J.-M."/>
            <person name="Jaillon O."/>
            <person name="Duret L."/>
            <person name="Noel B."/>
            <person name="Jubin C."/>
            <person name="Porcel B.M."/>
            <person name="Segurens B."/>
            <person name="Daubin V."/>
            <person name="Anthouard V."/>
            <person name="Aiach N."/>
            <person name="Arnaiz O."/>
            <person name="Billaut A."/>
            <person name="Beisson J."/>
            <person name="Blanc I."/>
            <person name="Bouhouche K."/>
            <person name="Camara F."/>
            <person name="Duharcourt S."/>
            <person name="Guigo R."/>
            <person name="Gogendeau D."/>
            <person name="Katinka M."/>
            <person name="Keller A.-M."/>
            <person name="Kissmehl R."/>
            <person name="Klotz C."/>
            <person name="Koll F."/>
            <person name="Le Moue A."/>
            <person name="Lepere C."/>
            <person name="Malinsky S."/>
            <person name="Nowacki M."/>
            <person name="Nowak J.K."/>
            <person name="Plattner H."/>
            <person name="Poulain J."/>
            <person name="Ruiz F."/>
            <person name="Serrano V."/>
            <person name="Zagulski M."/>
            <person name="Dessen P."/>
            <person name="Betermier M."/>
            <person name="Weissenbach J."/>
            <person name="Scarpelli C."/>
            <person name="Schachter V."/>
            <person name="Sperling L."/>
            <person name="Meyer E."/>
            <person name="Cohen J."/>
            <person name="Wincker P."/>
        </authorList>
    </citation>
    <scope>NUCLEOTIDE SEQUENCE [LARGE SCALE GENOMIC DNA]</scope>
    <source>
        <strain evidence="1 2">Stock d4-2</strain>
    </source>
</reference>
<proteinExistence type="predicted"/>
<dbReference type="KEGG" id="ptm:GSPATT00025571001"/>
<sequence length="46" mass="5324">MEIPKFLPEARPYIFIIIISNFQISMRKPASLINTQNIQNTMISNS</sequence>
<dbReference type="HOGENOM" id="CLU_3192490_0_0_1"/>
<organism evidence="1 2">
    <name type="scientific">Paramecium tetraurelia</name>
    <dbReference type="NCBI Taxonomy" id="5888"/>
    <lineage>
        <taxon>Eukaryota</taxon>
        <taxon>Sar</taxon>
        <taxon>Alveolata</taxon>
        <taxon>Ciliophora</taxon>
        <taxon>Intramacronucleata</taxon>
        <taxon>Oligohymenophorea</taxon>
        <taxon>Peniculida</taxon>
        <taxon>Parameciidae</taxon>
        <taxon>Paramecium</taxon>
    </lineage>
</organism>